<reference evidence="2" key="1">
    <citation type="journal article" date="2019" name="Int. J. Syst. Evol. Microbiol.">
        <title>The Global Catalogue of Microorganisms (GCM) 10K type strain sequencing project: providing services to taxonomists for standard genome sequencing and annotation.</title>
        <authorList>
            <consortium name="The Broad Institute Genomics Platform"/>
            <consortium name="The Broad Institute Genome Sequencing Center for Infectious Disease"/>
            <person name="Wu L."/>
            <person name="Ma J."/>
        </authorList>
    </citation>
    <scope>NUCLEOTIDE SEQUENCE [LARGE SCALE GENOMIC DNA]</scope>
    <source>
        <strain evidence="2">JCM 18306</strain>
    </source>
</reference>
<keyword evidence="2" id="KW-1185">Reference proteome</keyword>
<dbReference type="Proteomes" id="UP001499878">
    <property type="component" value="Unassembled WGS sequence"/>
</dbReference>
<protein>
    <submittedName>
        <fullName evidence="1">Uncharacterized protein</fullName>
    </submittedName>
</protein>
<name>A0ABP9THW7_9ACTN</name>
<proteinExistence type="predicted"/>
<accession>A0ABP9THW7</accession>
<evidence type="ECO:0000313" key="2">
    <source>
        <dbReference type="Proteomes" id="UP001499878"/>
    </source>
</evidence>
<dbReference type="EMBL" id="BAABJR010000042">
    <property type="protein sequence ID" value="GAA5218138.1"/>
    <property type="molecule type" value="Genomic_DNA"/>
</dbReference>
<organism evidence="1 2">
    <name type="scientific">Streptomyces thinghirensis</name>
    <dbReference type="NCBI Taxonomy" id="551547"/>
    <lineage>
        <taxon>Bacteria</taxon>
        <taxon>Bacillati</taxon>
        <taxon>Actinomycetota</taxon>
        <taxon>Actinomycetes</taxon>
        <taxon>Kitasatosporales</taxon>
        <taxon>Streptomycetaceae</taxon>
        <taxon>Streptomyces</taxon>
    </lineage>
</organism>
<evidence type="ECO:0000313" key="1">
    <source>
        <dbReference type="EMBL" id="GAA5218138.1"/>
    </source>
</evidence>
<gene>
    <name evidence="1" type="ORF">GCM10023323_77730</name>
</gene>
<sequence length="76" mass="7806">MSPAMRAARKSCTTARVASATELAAPAELGVVAVGLADMLLSSLLRLGPGRGWFAGFPVDALDPAGGRESGRLPRR</sequence>
<comment type="caution">
    <text evidence="1">The sequence shown here is derived from an EMBL/GenBank/DDBJ whole genome shotgun (WGS) entry which is preliminary data.</text>
</comment>